<dbReference type="Pfam" id="PF00483">
    <property type="entry name" value="NTP_transferase"/>
    <property type="match status" value="1"/>
</dbReference>
<sequence length="240" mass="26686">MRALLLAAGIGSRLRPLTDTTPKCLVRVHDRPLLDYWLDLVFEGGVERALLNTHWLAEQVRAHVAQSRWRDRIDLVHEDELLGTGGTVLANREWFGDQPFLVAHADNLTDLDVEGLIAAHANRPSGCIMTMLAFRTDDPSSCGILELDRENRVVAFHEKVENPPGNLANGAVYVFDPEVIEDIAALGKPVVDLSTEIIPNYLGRILCVETSGYHRDIGNPESLRRAHLEFKHKPRHGGGV</sequence>
<reference evidence="2" key="1">
    <citation type="journal article" date="2024" name="Antonie Van Leeuwenhoek">
        <title>Bradyrhizobium ontarionense sp. nov., a novel bacterial symbiont isolated from Aeschynomene indica (Indian jointvetch), harbours photosynthesis, nitrogen fixation and nitrous oxide (N2O) reductase genes.</title>
        <authorList>
            <person name="Bromfield E.S.P."/>
            <person name="Cloutier S."/>
        </authorList>
    </citation>
    <scope>NUCLEOTIDE SEQUENCE</scope>
    <source>
        <strain evidence="2">A19</strain>
    </source>
</reference>
<dbReference type="PANTHER" id="PTHR22572">
    <property type="entry name" value="SUGAR-1-PHOSPHATE GUANYL TRANSFERASE"/>
    <property type="match status" value="1"/>
</dbReference>
<name>A0ABY3RAL3_9BRAD</name>
<protein>
    <submittedName>
        <fullName evidence="2">Nucleotidyltransferase family protein</fullName>
    </submittedName>
</protein>
<accession>A0ABY3RAL3</accession>
<dbReference type="Proteomes" id="UP001431010">
    <property type="component" value="Chromosome"/>
</dbReference>
<dbReference type="CDD" id="cd04181">
    <property type="entry name" value="NTP_transferase"/>
    <property type="match status" value="1"/>
</dbReference>
<dbReference type="Gene3D" id="3.90.550.10">
    <property type="entry name" value="Spore Coat Polysaccharide Biosynthesis Protein SpsA, Chain A"/>
    <property type="match status" value="1"/>
</dbReference>
<evidence type="ECO:0000259" key="1">
    <source>
        <dbReference type="Pfam" id="PF00483"/>
    </source>
</evidence>
<feature type="domain" description="Nucleotidyl transferase" evidence="1">
    <location>
        <begin position="3"/>
        <end position="229"/>
    </location>
</feature>
<proteinExistence type="predicted"/>
<dbReference type="SUPFAM" id="SSF53448">
    <property type="entry name" value="Nucleotide-diphospho-sugar transferases"/>
    <property type="match status" value="1"/>
</dbReference>
<gene>
    <name evidence="2" type="ORF">LQG66_35435</name>
</gene>
<dbReference type="InterPro" id="IPR029044">
    <property type="entry name" value="Nucleotide-diphossugar_trans"/>
</dbReference>
<evidence type="ECO:0000313" key="3">
    <source>
        <dbReference type="Proteomes" id="UP001431010"/>
    </source>
</evidence>
<dbReference type="InterPro" id="IPR050486">
    <property type="entry name" value="Mannose-1P_guanyltransferase"/>
</dbReference>
<dbReference type="RefSeq" id="WP_231320744.1">
    <property type="nucleotide sequence ID" value="NZ_CP088156.1"/>
</dbReference>
<organism evidence="2 3">
    <name type="scientific">Bradyrhizobium ontarionense</name>
    <dbReference type="NCBI Taxonomy" id="2898149"/>
    <lineage>
        <taxon>Bacteria</taxon>
        <taxon>Pseudomonadati</taxon>
        <taxon>Pseudomonadota</taxon>
        <taxon>Alphaproteobacteria</taxon>
        <taxon>Hyphomicrobiales</taxon>
        <taxon>Nitrobacteraceae</taxon>
        <taxon>Bradyrhizobium</taxon>
    </lineage>
</organism>
<keyword evidence="3" id="KW-1185">Reference proteome</keyword>
<dbReference type="InterPro" id="IPR005835">
    <property type="entry name" value="NTP_transferase_dom"/>
</dbReference>
<evidence type="ECO:0000313" key="2">
    <source>
        <dbReference type="EMBL" id="UFZ04420.1"/>
    </source>
</evidence>
<dbReference type="EMBL" id="CP088156">
    <property type="protein sequence ID" value="UFZ04420.1"/>
    <property type="molecule type" value="Genomic_DNA"/>
</dbReference>